<evidence type="ECO:0000259" key="2">
    <source>
        <dbReference type="PROSITE" id="PS50966"/>
    </source>
</evidence>
<dbReference type="Proteomes" id="UP001589609">
    <property type="component" value="Unassembled WGS sequence"/>
</dbReference>
<reference evidence="3 4" key="1">
    <citation type="submission" date="2024-09" db="EMBL/GenBank/DDBJ databases">
        <authorList>
            <person name="Sun Q."/>
            <person name="Mori K."/>
        </authorList>
    </citation>
    <scope>NUCLEOTIDE SEQUENCE [LARGE SCALE GENOMIC DNA]</scope>
    <source>
        <strain evidence="3 4">JCM 11201</strain>
    </source>
</reference>
<comment type="caution">
    <text evidence="3">The sequence shown here is derived from an EMBL/GenBank/DDBJ whole genome shotgun (WGS) entry which is preliminary data.</text>
</comment>
<evidence type="ECO:0000313" key="4">
    <source>
        <dbReference type="Proteomes" id="UP001589609"/>
    </source>
</evidence>
<dbReference type="RefSeq" id="WP_379948778.1">
    <property type="nucleotide sequence ID" value="NZ_JBHMAF010000034.1"/>
</dbReference>
<sequence length="537" mass="63068">MLQHSLEKEDVLSMADTMIAELDPKAESDRSLMAKGLQLYREGRVYNVSLNGFVLEGTVEDETGVYDSALPINDAAEGSCDCFEIDYCEHQAAVLFYAASSFGQVGEISKRFKNKGKPAQPQLKTAKQLLQASTFDELDFDSWLRYFDREFTSFKAEQNKYSYRKMYYLMSIFEDFYMKLLKKAPRSAALRELFELSAALFSLERLLEAAEQYAAEQTYSYFSPTAVAHRFIDEVEMHIEKIKTTAFPLAFEPLLKRTSDLAHSLFFSHTLCLQERFFLYRYLWTDLLNQSDWLLEEQTKLEATEPSLLRSLALSHVLFLYQKDTEAMELLEAESDMLVGFYFYWVEELCAELQWDRVEHWLSFSYKKLKQYLAKDEDRFLQNDIVRLFLSSYEYYVQHTNDTGGFETILQELLPYSLRQYETYLIASGQYRTWAELRMFVGFETLEGLREALKDVEKEDREAVLPLYHQGVIDAIGMKNRQAYKLAVRYLKKLRTHYKKLKRTEEWNVYITQLAASFSRLRAFQEELKKGKLLDET</sequence>
<organism evidence="3 4">
    <name type="scientific">Ectobacillus funiculus</name>
    <dbReference type="NCBI Taxonomy" id="137993"/>
    <lineage>
        <taxon>Bacteria</taxon>
        <taxon>Bacillati</taxon>
        <taxon>Bacillota</taxon>
        <taxon>Bacilli</taxon>
        <taxon>Bacillales</taxon>
        <taxon>Bacillaceae</taxon>
        <taxon>Ectobacillus</taxon>
    </lineage>
</organism>
<name>A0ABV5WD17_9BACI</name>
<keyword evidence="1" id="KW-0863">Zinc-finger</keyword>
<gene>
    <name evidence="3" type="ORF">ACFFMS_08160</name>
</gene>
<proteinExistence type="predicted"/>
<dbReference type="InterPro" id="IPR007527">
    <property type="entry name" value="Znf_SWIM"/>
</dbReference>
<dbReference type="EMBL" id="JBHMAF010000034">
    <property type="protein sequence ID" value="MFB9758491.1"/>
    <property type="molecule type" value="Genomic_DNA"/>
</dbReference>
<evidence type="ECO:0000256" key="1">
    <source>
        <dbReference type="PROSITE-ProRule" id="PRU00325"/>
    </source>
</evidence>
<dbReference type="PROSITE" id="PS50966">
    <property type="entry name" value="ZF_SWIM"/>
    <property type="match status" value="1"/>
</dbReference>
<keyword evidence="1" id="KW-0862">Zinc</keyword>
<accession>A0ABV5WD17</accession>
<feature type="domain" description="SWIM-type" evidence="2">
    <location>
        <begin position="66"/>
        <end position="99"/>
    </location>
</feature>
<evidence type="ECO:0000313" key="3">
    <source>
        <dbReference type="EMBL" id="MFB9758491.1"/>
    </source>
</evidence>
<protein>
    <submittedName>
        <fullName evidence="3">SWIM zinc finger domain-containing protein</fullName>
    </submittedName>
</protein>
<keyword evidence="4" id="KW-1185">Reference proteome</keyword>
<keyword evidence="1" id="KW-0479">Metal-binding</keyword>